<dbReference type="EMBL" id="CP041242">
    <property type="protein sequence ID" value="QDH69398.1"/>
    <property type="molecule type" value="Genomic_DNA"/>
</dbReference>
<dbReference type="GO" id="GO:0006508">
    <property type="term" value="P:proteolysis"/>
    <property type="evidence" value="ECO:0007669"/>
    <property type="project" value="InterPro"/>
</dbReference>
<feature type="domain" description="Peptidase S9 prolyl oligopeptidase catalytic" evidence="3">
    <location>
        <begin position="439"/>
        <end position="649"/>
    </location>
</feature>
<dbReference type="AlphaFoldDB" id="A0A514BPU4"/>
<dbReference type="OrthoDB" id="4269629at2"/>
<dbReference type="SUPFAM" id="SSF82171">
    <property type="entry name" value="DPP6 N-terminal domain-like"/>
    <property type="match status" value="1"/>
</dbReference>
<evidence type="ECO:0000256" key="1">
    <source>
        <dbReference type="ARBA" id="ARBA00022801"/>
    </source>
</evidence>
<evidence type="ECO:0000259" key="3">
    <source>
        <dbReference type="Pfam" id="PF00326"/>
    </source>
</evidence>
<evidence type="ECO:0000313" key="5">
    <source>
        <dbReference type="Proteomes" id="UP000317199"/>
    </source>
</evidence>
<gene>
    <name evidence="4" type="ORF">FKV23_04250</name>
</gene>
<dbReference type="GO" id="GO:0004252">
    <property type="term" value="F:serine-type endopeptidase activity"/>
    <property type="evidence" value="ECO:0007669"/>
    <property type="project" value="TreeGrafter"/>
</dbReference>
<dbReference type="Gene3D" id="3.40.50.1820">
    <property type="entry name" value="alpha/beta hydrolase"/>
    <property type="match status" value="1"/>
</dbReference>
<dbReference type="PANTHER" id="PTHR42776">
    <property type="entry name" value="SERINE PEPTIDASE S9 FAMILY MEMBER"/>
    <property type="match status" value="1"/>
</dbReference>
<dbReference type="Pfam" id="PF00326">
    <property type="entry name" value="Peptidase_S9"/>
    <property type="match status" value="1"/>
</dbReference>
<sequence>MKRIVLAALLAIASSAMPAAVAGPVDVGAFVRKDHFDDIKISPTGEYYAATVRGEDRTGLVIINRAEGKVTAQVSGTRNTVVDDFWWANSERIVASMAEKFGSLDRPLGTGELYAVSADGSKSEMLVGQRLQGSGPGSRIDRKKVERVWADMVNALPNDDRHVVIAVGPFTAEPYTRAERMDVYTGRRVPIARAPVRRANFSTDNRGEVRFAHGAGIDNMSKLYYRNGKGDDWQLISDEGETGLDQRVIGFSADDNTAYLRAEQADGPDAIIALDLSDMSRRQVLRDEVADPARIIYRSRTRIPVGAFFANGKPRTAFIDDDEPEARLYRSLEAAFDGQAVRITSRTTDGNLALLQVFSDRNPGDFYVFDIAAKKADHLLSRREWFDPDGMGEMRPVTFKARDGLSLHGYLTLPNGSGGSSLPMVVMPHGGPFGIQDTWGFDTNAQLLAGAGYAVLQVNFRGSGGFGKAFRAAGAKQWGRAMQDDLTDATRWAIQQGIADSGRICIFGASYGAYASLMGVAKEPGLYRCAAGYVGVYDLPTMHVHGDIQERRSGGTYLKEWVGERDEVAEVSPARLADRIKVPVFLAAGGEDQRTPIKHSEMMERALKKEGVPVETLYYKTEGHGFYKEEHQREFYTQLLAFLSRNLGGDVATTSSGGAAAGD</sequence>
<dbReference type="KEGG" id="lyj:FKV23_04250"/>
<name>A0A514BPU4_9GAMM</name>
<proteinExistence type="predicted"/>
<dbReference type="SUPFAM" id="SSF53474">
    <property type="entry name" value="alpha/beta-Hydrolases"/>
    <property type="match status" value="1"/>
</dbReference>
<reference evidence="4 5" key="1">
    <citation type="submission" date="2019-06" db="EMBL/GenBank/DDBJ databases">
        <title>Lysobacter alkalisoli sp. nov. isolated from saline-alkali soil.</title>
        <authorList>
            <person name="Sun J.-Q."/>
            <person name="Xu L."/>
        </authorList>
    </citation>
    <scope>NUCLEOTIDE SEQUENCE [LARGE SCALE GENOMIC DNA]</scope>
    <source>
        <strain evidence="4 5">SJ-36</strain>
    </source>
</reference>
<feature type="signal peptide" evidence="2">
    <location>
        <begin position="1"/>
        <end position="22"/>
    </location>
</feature>
<keyword evidence="5" id="KW-1185">Reference proteome</keyword>
<keyword evidence="1" id="KW-0378">Hydrolase</keyword>
<protein>
    <submittedName>
        <fullName evidence="4">S9 family peptidase</fullName>
    </submittedName>
</protein>
<accession>A0A514BPU4</accession>
<dbReference type="InterPro" id="IPR029058">
    <property type="entry name" value="AB_hydrolase_fold"/>
</dbReference>
<dbReference type="Proteomes" id="UP000317199">
    <property type="component" value="Chromosome"/>
</dbReference>
<organism evidence="4 5">
    <name type="scientific">Marilutibacter alkalisoli</name>
    <dbReference type="NCBI Taxonomy" id="2591633"/>
    <lineage>
        <taxon>Bacteria</taxon>
        <taxon>Pseudomonadati</taxon>
        <taxon>Pseudomonadota</taxon>
        <taxon>Gammaproteobacteria</taxon>
        <taxon>Lysobacterales</taxon>
        <taxon>Lysobacteraceae</taxon>
        <taxon>Marilutibacter</taxon>
    </lineage>
</organism>
<evidence type="ECO:0000313" key="4">
    <source>
        <dbReference type="EMBL" id="QDH69398.1"/>
    </source>
</evidence>
<dbReference type="RefSeq" id="WP_141622740.1">
    <property type="nucleotide sequence ID" value="NZ_CP041242.1"/>
</dbReference>
<keyword evidence="2" id="KW-0732">Signal</keyword>
<dbReference type="PANTHER" id="PTHR42776:SF27">
    <property type="entry name" value="DIPEPTIDYL PEPTIDASE FAMILY MEMBER 6"/>
    <property type="match status" value="1"/>
</dbReference>
<evidence type="ECO:0000256" key="2">
    <source>
        <dbReference type="SAM" id="SignalP"/>
    </source>
</evidence>
<feature type="chain" id="PRO_5021818188" evidence="2">
    <location>
        <begin position="23"/>
        <end position="663"/>
    </location>
</feature>
<dbReference type="InterPro" id="IPR001375">
    <property type="entry name" value="Peptidase_S9_cat"/>
</dbReference>